<evidence type="ECO:0000256" key="1">
    <source>
        <dbReference type="SAM" id="Phobius"/>
    </source>
</evidence>
<keyword evidence="3" id="KW-1185">Reference proteome</keyword>
<gene>
    <name evidence="2" type="ORF">GIY30_18235</name>
</gene>
<sequence>MEPGADTDEWLTHRSGLATLLLLVVALVIAIVVPDISVWPLLLLFLADPTDRVLPRLGLTRERGTMR</sequence>
<keyword evidence="1" id="KW-0472">Membrane</keyword>
<keyword evidence="1" id="KW-1133">Transmembrane helix</keyword>
<comment type="caution">
    <text evidence="2">The sequence shown here is derived from an EMBL/GenBank/DDBJ whole genome shotgun (WGS) entry which is preliminary data.</text>
</comment>
<feature type="transmembrane region" description="Helical" evidence="1">
    <location>
        <begin position="20"/>
        <end position="47"/>
    </location>
</feature>
<name>A0A6L7GXH6_9ACTN</name>
<accession>A0A6L7GXH6</accession>
<evidence type="ECO:0000313" key="3">
    <source>
        <dbReference type="Proteomes" id="UP000475545"/>
    </source>
</evidence>
<evidence type="ECO:0000313" key="2">
    <source>
        <dbReference type="EMBL" id="MXP23278.1"/>
    </source>
</evidence>
<organism evidence="2 3">
    <name type="scientific">Gordonia mangrovi</name>
    <dbReference type="NCBI Taxonomy" id="2665643"/>
    <lineage>
        <taxon>Bacteria</taxon>
        <taxon>Bacillati</taxon>
        <taxon>Actinomycetota</taxon>
        <taxon>Actinomycetes</taxon>
        <taxon>Mycobacteriales</taxon>
        <taxon>Gordoniaceae</taxon>
        <taxon>Gordonia</taxon>
    </lineage>
</organism>
<keyword evidence="1" id="KW-0812">Transmembrane</keyword>
<dbReference type="RefSeq" id="WP_160903466.1">
    <property type="nucleotide sequence ID" value="NZ_CP102850.1"/>
</dbReference>
<dbReference type="Proteomes" id="UP000475545">
    <property type="component" value="Unassembled WGS sequence"/>
</dbReference>
<reference evidence="2 3" key="1">
    <citation type="submission" date="2019-11" db="EMBL/GenBank/DDBJ databases">
        <title>Gordonia sp. nov., a novel actinobacterium isolated from mangrove soil in Hainan.</title>
        <authorList>
            <person name="Huang X."/>
            <person name="Xie Y."/>
            <person name="Chu X."/>
            <person name="Xiao K."/>
        </authorList>
    </citation>
    <scope>NUCLEOTIDE SEQUENCE [LARGE SCALE GENOMIC DNA]</scope>
    <source>
        <strain evidence="2 3">HNM0687</strain>
    </source>
</reference>
<dbReference type="EMBL" id="WMBR01000005">
    <property type="protein sequence ID" value="MXP23278.1"/>
    <property type="molecule type" value="Genomic_DNA"/>
</dbReference>
<proteinExistence type="predicted"/>
<protein>
    <submittedName>
        <fullName evidence="2">Uncharacterized protein</fullName>
    </submittedName>
</protein>
<dbReference type="AlphaFoldDB" id="A0A6L7GXH6"/>